<feature type="domain" description="PPC" evidence="2">
    <location>
        <begin position="31"/>
        <end position="178"/>
    </location>
</feature>
<gene>
    <name evidence="3" type="ordered locus">Meso_3612</name>
</gene>
<dbReference type="KEGG" id="mes:Meso_3612"/>
<dbReference type="EMBL" id="CP000390">
    <property type="protein sequence ID" value="ABG64981.1"/>
    <property type="molecule type" value="Genomic_DNA"/>
</dbReference>
<dbReference type="Gene3D" id="3.30.1330.80">
    <property type="entry name" value="Hypothetical protein, similar to alpha- acetolactate decarboxylase, domain 2"/>
    <property type="match status" value="2"/>
</dbReference>
<evidence type="ECO:0000256" key="1">
    <source>
        <dbReference type="SAM" id="MobiDB-lite"/>
    </source>
</evidence>
<dbReference type="AlphaFoldDB" id="Q11C94"/>
<accession>Q11C94</accession>
<reference evidence="3" key="1">
    <citation type="submission" date="2006-06" db="EMBL/GenBank/DDBJ databases">
        <title>Complete sequence of chromosome of Chelativorans sp. BNC1.</title>
        <authorList>
            <consortium name="US DOE Joint Genome Institute"/>
            <person name="Copeland A."/>
            <person name="Lucas S."/>
            <person name="Lapidus A."/>
            <person name="Barry K."/>
            <person name="Detter J.C."/>
            <person name="Glavina del Rio T."/>
            <person name="Hammon N."/>
            <person name="Israni S."/>
            <person name="Dalin E."/>
            <person name="Tice H."/>
            <person name="Pitluck S."/>
            <person name="Chertkov O."/>
            <person name="Brettin T."/>
            <person name="Bruce D."/>
            <person name="Han C."/>
            <person name="Tapia R."/>
            <person name="Gilna P."/>
            <person name="Schmutz J."/>
            <person name="Larimer F."/>
            <person name="Land M."/>
            <person name="Hauser L."/>
            <person name="Kyrpides N."/>
            <person name="Mikhailova N."/>
            <person name="Richardson P."/>
        </authorList>
    </citation>
    <scope>NUCLEOTIDE SEQUENCE</scope>
    <source>
        <strain evidence="3">BNC1</strain>
    </source>
</reference>
<organism evidence="3">
    <name type="scientific">Chelativorans sp. (strain BNC1)</name>
    <dbReference type="NCBI Taxonomy" id="266779"/>
    <lineage>
        <taxon>Bacteria</taxon>
        <taxon>Pseudomonadati</taxon>
        <taxon>Pseudomonadota</taxon>
        <taxon>Alphaproteobacteria</taxon>
        <taxon>Hyphomicrobiales</taxon>
        <taxon>Phyllobacteriaceae</taxon>
        <taxon>Chelativorans</taxon>
    </lineage>
</organism>
<dbReference type="InterPro" id="IPR005175">
    <property type="entry name" value="PPC_dom"/>
</dbReference>
<evidence type="ECO:0000313" key="3">
    <source>
        <dbReference type="EMBL" id="ABG64981.1"/>
    </source>
</evidence>
<dbReference type="Pfam" id="PF03479">
    <property type="entry name" value="PCC"/>
    <property type="match status" value="1"/>
</dbReference>
<evidence type="ECO:0000259" key="2">
    <source>
        <dbReference type="PROSITE" id="PS51742"/>
    </source>
</evidence>
<dbReference type="STRING" id="266779.Meso_3612"/>
<name>Q11C94_CHESB</name>
<dbReference type="HOGENOM" id="CLU_085341_0_0_5"/>
<feature type="region of interest" description="Disordered" evidence="1">
    <location>
        <begin position="15"/>
        <end position="35"/>
    </location>
</feature>
<protein>
    <recommendedName>
        <fullName evidence="2">PPC domain-containing protein</fullName>
    </recommendedName>
</protein>
<proteinExistence type="predicted"/>
<dbReference type="eggNOG" id="COG1661">
    <property type="taxonomic scope" value="Bacteria"/>
</dbReference>
<dbReference type="SUPFAM" id="SSF117856">
    <property type="entry name" value="AF0104/ALDC/Ptd012-like"/>
    <property type="match status" value="2"/>
</dbReference>
<sequence length="297" mass="32171">MHDATAYGKALNSARHLTHPGPIDPTRVRSYSSGSRAGTIRLPEGAIVMDAIAAHLEPLEIRSAALDLSGLVLGPMQFVMPTYSKTAEHVAYYSETYFRDGPVTIEEGTATYGSRDGRPFLHGHVLWHDEDGTQRGGHILPFDCRIGRDCEIAYVGSQDIAMEARFDPETNFTLFGPQAVNPKTSGDLVVAQIRPNEDLVDTLERVCAEHGVTSGRVLSLIGSTVGARFEGGPAIDEVPTEILGLKGSIGTDGVGRPRLELEIALIDAAGNIHRGRPSRHENPVLICVEAFLQFHRD</sequence>
<dbReference type="PROSITE" id="PS51742">
    <property type="entry name" value="PPC"/>
    <property type="match status" value="1"/>
</dbReference>
<dbReference type="OrthoDB" id="8720942at2"/>